<dbReference type="Pfam" id="PF07519">
    <property type="entry name" value="Tannase"/>
    <property type="match status" value="1"/>
</dbReference>
<dbReference type="Proteomes" id="UP000242258">
    <property type="component" value="Unassembled WGS sequence"/>
</dbReference>
<keyword evidence="5" id="KW-0378">Hydrolase</keyword>
<dbReference type="OrthoDB" id="7197884at2"/>
<keyword evidence="10" id="KW-1185">Reference proteome</keyword>
<evidence type="ECO:0000256" key="8">
    <source>
        <dbReference type="SAM" id="SignalP"/>
    </source>
</evidence>
<evidence type="ECO:0000256" key="2">
    <source>
        <dbReference type="ARBA" id="ARBA00022487"/>
    </source>
</evidence>
<feature type="chain" id="PRO_5009200380" description="Feruloyl esterase" evidence="8">
    <location>
        <begin position="21"/>
        <end position="505"/>
    </location>
</feature>
<dbReference type="AlphaFoldDB" id="A0A1E7Q366"/>
<dbReference type="RefSeq" id="WP_070048221.1">
    <property type="nucleotide sequence ID" value="NZ_CBCSDO010000001.1"/>
</dbReference>
<evidence type="ECO:0008006" key="11">
    <source>
        <dbReference type="Google" id="ProtNLM"/>
    </source>
</evidence>
<comment type="similarity">
    <text evidence="1">Belongs to the tannase family.</text>
</comment>
<evidence type="ECO:0000256" key="1">
    <source>
        <dbReference type="ARBA" id="ARBA00006249"/>
    </source>
</evidence>
<proteinExistence type="inferred from homology"/>
<dbReference type="GO" id="GO:0046872">
    <property type="term" value="F:metal ion binding"/>
    <property type="evidence" value="ECO:0007669"/>
    <property type="project" value="UniProtKB-KW"/>
</dbReference>
<keyword evidence="4 8" id="KW-0732">Signal</keyword>
<keyword evidence="3" id="KW-0479">Metal-binding</keyword>
<dbReference type="SUPFAM" id="SSF53474">
    <property type="entry name" value="alpha/beta-Hydrolases"/>
    <property type="match status" value="1"/>
</dbReference>
<evidence type="ECO:0000256" key="7">
    <source>
        <dbReference type="ARBA" id="ARBA00023157"/>
    </source>
</evidence>
<dbReference type="EMBL" id="MKEK01000001">
    <property type="protein sequence ID" value="OEY68654.1"/>
    <property type="molecule type" value="Genomic_DNA"/>
</dbReference>
<protein>
    <recommendedName>
        <fullName evidence="11">Feruloyl esterase</fullName>
    </recommendedName>
</protein>
<accession>A0A1E7Q366</accession>
<sequence length="505" mass="56027">MNKLLLACFLLSCFYPQAYAKDMQQTCLSVQEILPEGIQLTAPPKLVEMAGLPEFCQINGKMDGYIGFETRLPLQKWNGKFMMAGCGGLCGDVVADKTGYSNSINFAVARGYAATAHDSGHSGKSSGRDWIEEDPIQLDYWAYQSIPAVAELSKQLVANFYGKKAKQNYFAGCSNGGRMGFIAAQRYPDLFDGIAAGGSIIDWTLNSGLYGAWVMQHLHLPNGVSRFSPDNIELLRQEVIAQCDSLDGVKDQVVSNPQACQLDFSKLSCSNQNETDCFNDNQIEHVKAVYAGVTDKTGKKLFTGVPYGSEQLWSIWWLGNGKQAGWGALASQSFQNMLYKQPIGHSVDIHSIDVVDNLQALQNGDLARVGNAVNLDLSQIEKNKTKFFIYHGWADPLIPPGRTVEYYQQAYAQSQDKQAFTDNIRMFMVPGNGHCWEQKGVAPDLFDPLMVLEDWVEKGQAPYKVVTYENEVGKGDNTRLLCPFPQQAQYKGKGDIKSHKNYQCK</sequence>
<dbReference type="PANTHER" id="PTHR33938:SF15">
    <property type="entry name" value="FERULOYL ESTERASE B-RELATED"/>
    <property type="match status" value="1"/>
</dbReference>
<dbReference type="InterPro" id="IPR029058">
    <property type="entry name" value="AB_hydrolase_fold"/>
</dbReference>
<evidence type="ECO:0000256" key="3">
    <source>
        <dbReference type="ARBA" id="ARBA00022723"/>
    </source>
</evidence>
<keyword evidence="7" id="KW-1015">Disulfide bond</keyword>
<reference evidence="10" key="1">
    <citation type="submission" date="2016-09" db="EMBL/GenBank/DDBJ databases">
        <authorList>
            <person name="Wan X."/>
            <person name="Hou S."/>
        </authorList>
    </citation>
    <scope>NUCLEOTIDE SEQUENCE [LARGE SCALE GENOMIC DNA]</scope>
    <source>
        <strain evidence="10">KH87</strain>
    </source>
</reference>
<dbReference type="Gene3D" id="3.40.50.1820">
    <property type="entry name" value="alpha/beta hydrolase"/>
    <property type="match status" value="1"/>
</dbReference>
<feature type="signal peptide" evidence="8">
    <location>
        <begin position="1"/>
        <end position="20"/>
    </location>
</feature>
<name>A0A1E7Q366_9GAMM</name>
<keyword evidence="2" id="KW-0719">Serine esterase</keyword>
<organism evidence="9 10">
    <name type="scientific">Rheinheimera salexigens</name>
    <dbReference type="NCBI Taxonomy" id="1628148"/>
    <lineage>
        <taxon>Bacteria</taxon>
        <taxon>Pseudomonadati</taxon>
        <taxon>Pseudomonadota</taxon>
        <taxon>Gammaproteobacteria</taxon>
        <taxon>Chromatiales</taxon>
        <taxon>Chromatiaceae</taxon>
        <taxon>Rheinheimera</taxon>
    </lineage>
</organism>
<dbReference type="GO" id="GO:0052689">
    <property type="term" value="F:carboxylic ester hydrolase activity"/>
    <property type="evidence" value="ECO:0007669"/>
    <property type="project" value="UniProtKB-KW"/>
</dbReference>
<dbReference type="PANTHER" id="PTHR33938">
    <property type="entry name" value="FERULOYL ESTERASE B-RELATED"/>
    <property type="match status" value="1"/>
</dbReference>
<keyword evidence="6" id="KW-0106">Calcium</keyword>
<dbReference type="STRING" id="1628148.BI198_02995"/>
<dbReference type="InterPro" id="IPR011118">
    <property type="entry name" value="Tannase/feruloyl_esterase"/>
</dbReference>
<evidence type="ECO:0000256" key="6">
    <source>
        <dbReference type="ARBA" id="ARBA00022837"/>
    </source>
</evidence>
<evidence type="ECO:0000256" key="4">
    <source>
        <dbReference type="ARBA" id="ARBA00022729"/>
    </source>
</evidence>
<gene>
    <name evidence="9" type="ORF">BI198_02995</name>
</gene>
<evidence type="ECO:0000313" key="10">
    <source>
        <dbReference type="Proteomes" id="UP000242258"/>
    </source>
</evidence>
<evidence type="ECO:0000313" key="9">
    <source>
        <dbReference type="EMBL" id="OEY68654.1"/>
    </source>
</evidence>
<comment type="caution">
    <text evidence="9">The sequence shown here is derived from an EMBL/GenBank/DDBJ whole genome shotgun (WGS) entry which is preliminary data.</text>
</comment>
<evidence type="ECO:0000256" key="5">
    <source>
        <dbReference type="ARBA" id="ARBA00022801"/>
    </source>
</evidence>